<keyword evidence="5" id="KW-0862">Zinc</keyword>
<keyword evidence="4" id="KW-0378">Hydrolase</keyword>
<dbReference type="PANTHER" id="PTHR21666:SF288">
    <property type="entry name" value="CELL DIVISION PROTEIN YTFB"/>
    <property type="match status" value="1"/>
</dbReference>
<comment type="cofactor">
    <cofactor evidence="1">
        <name>Zn(2+)</name>
        <dbReference type="ChEBI" id="CHEBI:29105"/>
    </cofactor>
</comment>
<dbReference type="InterPro" id="IPR006311">
    <property type="entry name" value="TAT_signal"/>
</dbReference>
<feature type="region of interest" description="Disordered" evidence="7">
    <location>
        <begin position="38"/>
        <end position="83"/>
    </location>
</feature>
<dbReference type="PANTHER" id="PTHR21666">
    <property type="entry name" value="PEPTIDASE-RELATED"/>
    <property type="match status" value="1"/>
</dbReference>
<accession>A0ABS4E232</accession>
<gene>
    <name evidence="9" type="ORF">J2Z17_003428</name>
</gene>
<keyword evidence="10" id="KW-1185">Reference proteome</keyword>
<dbReference type="EMBL" id="JAGGJU010000009">
    <property type="protein sequence ID" value="MBP1851976.1"/>
    <property type="molecule type" value="Genomic_DNA"/>
</dbReference>
<dbReference type="PROSITE" id="PS51318">
    <property type="entry name" value="TAT"/>
    <property type="match status" value="1"/>
</dbReference>
<evidence type="ECO:0000313" key="10">
    <source>
        <dbReference type="Proteomes" id="UP000759443"/>
    </source>
</evidence>
<evidence type="ECO:0000313" key="9">
    <source>
        <dbReference type="EMBL" id="MBP1851976.1"/>
    </source>
</evidence>
<evidence type="ECO:0000256" key="7">
    <source>
        <dbReference type="SAM" id="MobiDB-lite"/>
    </source>
</evidence>
<keyword evidence="2" id="KW-0645">Protease</keyword>
<evidence type="ECO:0000259" key="8">
    <source>
        <dbReference type="Pfam" id="PF01551"/>
    </source>
</evidence>
<dbReference type="InterPro" id="IPR016047">
    <property type="entry name" value="M23ase_b-sheet_dom"/>
</dbReference>
<organism evidence="9 10">
    <name type="scientific">Rhizobium halophytocola</name>
    <dbReference type="NCBI Taxonomy" id="735519"/>
    <lineage>
        <taxon>Bacteria</taxon>
        <taxon>Pseudomonadati</taxon>
        <taxon>Pseudomonadota</taxon>
        <taxon>Alphaproteobacteria</taxon>
        <taxon>Hyphomicrobiales</taxon>
        <taxon>Rhizobiaceae</taxon>
        <taxon>Rhizobium/Agrobacterium group</taxon>
        <taxon>Rhizobium</taxon>
    </lineage>
</organism>
<dbReference type="Proteomes" id="UP000759443">
    <property type="component" value="Unassembled WGS sequence"/>
</dbReference>
<keyword evidence="3" id="KW-0479">Metal-binding</keyword>
<feature type="domain" description="M23ase beta-sheet core" evidence="8">
    <location>
        <begin position="369"/>
        <end position="470"/>
    </location>
</feature>
<keyword evidence="6" id="KW-0482">Metalloprotease</keyword>
<sequence>MSDDSKARSDRRRAFRMSTAGLCMLAVLLCGLPVGQPTALAQDVSPDAAPAASQTSGETSADPAPDEPAPDDPAQDLKQKRDEAAEELRSLSSTMTLSEQKQRELQEAIANIEKSSASLRQALIDSAARRKALEARISDSEEKLATYRVREDEIRHSFRDRRGLLAEVLAALERMGRDPPPALLVTPEDALASVRTAILLGAVVPGVRKETEKLAADLQELVTLRKSIADEKTNAMSVLASRQEEERRMDMLLAENARQANQTTTALASEQRRADELAGKATSLKGLIGSLETEISSVREAMRQAEADEARQRESADERRRELEQGELPDKNRIAPAYLFADLKGKLELPAAGEVLRRFGDPDGTGHGANGMTVATAPGAVVTAPADGWVVFAGEFRSYGHMVILNTGSNYHVVLSGLDRVTTSQGRFVVSGEPVATMGEKRVASATALALETDRPTLYIEFRKDGQPVDSRPWWAGQDAGKAGNGT</sequence>
<evidence type="ECO:0000256" key="4">
    <source>
        <dbReference type="ARBA" id="ARBA00022801"/>
    </source>
</evidence>
<proteinExistence type="predicted"/>
<comment type="caution">
    <text evidence="9">The sequence shown here is derived from an EMBL/GenBank/DDBJ whole genome shotgun (WGS) entry which is preliminary data.</text>
</comment>
<evidence type="ECO:0000256" key="2">
    <source>
        <dbReference type="ARBA" id="ARBA00022670"/>
    </source>
</evidence>
<reference evidence="9 10" key="1">
    <citation type="submission" date="2021-03" db="EMBL/GenBank/DDBJ databases">
        <title>Genomic Encyclopedia of Type Strains, Phase IV (KMG-IV): sequencing the most valuable type-strain genomes for metagenomic binning, comparative biology and taxonomic classification.</title>
        <authorList>
            <person name="Goeker M."/>
        </authorList>
    </citation>
    <scope>NUCLEOTIDE SEQUENCE [LARGE SCALE GENOMIC DNA]</scope>
    <source>
        <strain evidence="9 10">DSM 21600</strain>
    </source>
</reference>
<dbReference type="InterPro" id="IPR050570">
    <property type="entry name" value="Cell_wall_metabolism_enzyme"/>
</dbReference>
<feature type="compositionally biased region" description="Acidic residues" evidence="7">
    <location>
        <begin position="64"/>
        <end position="74"/>
    </location>
</feature>
<dbReference type="CDD" id="cd12797">
    <property type="entry name" value="M23_peptidase"/>
    <property type="match status" value="1"/>
</dbReference>
<feature type="region of interest" description="Disordered" evidence="7">
    <location>
        <begin position="302"/>
        <end position="328"/>
    </location>
</feature>
<dbReference type="Pfam" id="PF01551">
    <property type="entry name" value="Peptidase_M23"/>
    <property type="match status" value="1"/>
</dbReference>
<dbReference type="InterPro" id="IPR011055">
    <property type="entry name" value="Dup_hybrid_motif"/>
</dbReference>
<name>A0ABS4E232_9HYPH</name>
<dbReference type="SUPFAM" id="SSF51261">
    <property type="entry name" value="Duplicated hybrid motif"/>
    <property type="match status" value="1"/>
</dbReference>
<evidence type="ECO:0000256" key="6">
    <source>
        <dbReference type="ARBA" id="ARBA00023049"/>
    </source>
</evidence>
<evidence type="ECO:0000256" key="5">
    <source>
        <dbReference type="ARBA" id="ARBA00022833"/>
    </source>
</evidence>
<evidence type="ECO:0000256" key="3">
    <source>
        <dbReference type="ARBA" id="ARBA00022723"/>
    </source>
</evidence>
<dbReference type="Gene3D" id="2.70.70.10">
    <property type="entry name" value="Glucose Permease (Domain IIA)"/>
    <property type="match status" value="1"/>
</dbReference>
<evidence type="ECO:0000256" key="1">
    <source>
        <dbReference type="ARBA" id="ARBA00001947"/>
    </source>
</evidence>
<protein>
    <submittedName>
        <fullName evidence="9">Septal ring factor EnvC (AmiA/AmiB activator)</fullName>
    </submittedName>
</protein>